<dbReference type="PANTHER" id="PTHR46769">
    <property type="entry name" value="POLYCYSTIC KIDNEY AND HEPATIC DISEASE 1 (AUTOSOMAL RECESSIVE)-LIKE 1"/>
    <property type="match status" value="1"/>
</dbReference>
<dbReference type="SMART" id="SM01225">
    <property type="entry name" value="G8"/>
    <property type="match status" value="1"/>
</dbReference>
<feature type="region of interest" description="Disordered" evidence="2">
    <location>
        <begin position="242"/>
        <end position="271"/>
    </location>
</feature>
<dbReference type="Pfam" id="PF10162">
    <property type="entry name" value="G8"/>
    <property type="match status" value="1"/>
</dbReference>
<evidence type="ECO:0000313" key="4">
    <source>
        <dbReference type="EMBL" id="KDN86495.1"/>
    </source>
</evidence>
<dbReference type="PATRIC" id="fig|1348663.4.peg.1692"/>
<evidence type="ECO:0000256" key="2">
    <source>
        <dbReference type="SAM" id="MobiDB-lite"/>
    </source>
</evidence>
<dbReference type="HOGENOM" id="CLU_1025932_0_0_11"/>
<evidence type="ECO:0000313" key="5">
    <source>
        <dbReference type="Proteomes" id="UP000027178"/>
    </source>
</evidence>
<dbReference type="eggNOG" id="COG3291">
    <property type="taxonomic scope" value="Bacteria"/>
</dbReference>
<gene>
    <name evidence="4" type="ORF">KCH_17620</name>
</gene>
<protein>
    <recommendedName>
        <fullName evidence="3">G8 domain-containing protein</fullName>
    </recommendedName>
</protein>
<feature type="compositionally biased region" description="Pro residues" evidence="2">
    <location>
        <begin position="259"/>
        <end position="271"/>
    </location>
</feature>
<feature type="region of interest" description="Disordered" evidence="2">
    <location>
        <begin position="1"/>
        <end position="121"/>
    </location>
</feature>
<dbReference type="Proteomes" id="UP000027178">
    <property type="component" value="Unassembled WGS sequence"/>
</dbReference>
<proteinExistence type="predicted"/>
<evidence type="ECO:0000259" key="3">
    <source>
        <dbReference type="SMART" id="SM01225"/>
    </source>
</evidence>
<evidence type="ECO:0000256" key="1">
    <source>
        <dbReference type="ARBA" id="ARBA00022729"/>
    </source>
</evidence>
<keyword evidence="5" id="KW-1185">Reference proteome</keyword>
<reference evidence="4 5" key="1">
    <citation type="submission" date="2014-05" db="EMBL/GenBank/DDBJ databases">
        <title>Draft Genome Sequence of Kitasatospora cheerisanensis KCTC 2395.</title>
        <authorList>
            <person name="Nam D.H."/>
        </authorList>
    </citation>
    <scope>NUCLEOTIDE SEQUENCE [LARGE SCALE GENOMIC DNA]</scope>
    <source>
        <strain evidence="4 5">KCTC 2395</strain>
    </source>
</reference>
<dbReference type="InterPro" id="IPR052387">
    <property type="entry name" value="Fibrocystin"/>
</dbReference>
<dbReference type="AlphaFoldDB" id="A0A066Z8J3"/>
<accession>A0A066Z8J3</accession>
<feature type="domain" description="G8" evidence="3">
    <location>
        <begin position="109"/>
        <end position="228"/>
    </location>
</feature>
<feature type="compositionally biased region" description="Low complexity" evidence="2">
    <location>
        <begin position="25"/>
        <end position="41"/>
    </location>
</feature>
<organism evidence="4 5">
    <name type="scientific">Kitasatospora cheerisanensis KCTC 2395</name>
    <dbReference type="NCBI Taxonomy" id="1348663"/>
    <lineage>
        <taxon>Bacteria</taxon>
        <taxon>Bacillati</taxon>
        <taxon>Actinomycetota</taxon>
        <taxon>Actinomycetes</taxon>
        <taxon>Kitasatosporales</taxon>
        <taxon>Streptomycetaceae</taxon>
        <taxon>Kitasatospora</taxon>
    </lineage>
</organism>
<comment type="caution">
    <text evidence="4">The sequence shown here is derived from an EMBL/GenBank/DDBJ whole genome shotgun (WGS) entry which is preliminary data.</text>
</comment>
<keyword evidence="1" id="KW-0732">Signal</keyword>
<name>A0A066Z8J3_9ACTN</name>
<dbReference type="PANTHER" id="PTHR46769:SF2">
    <property type="entry name" value="FIBROCYSTIN-L ISOFORM 2 PRECURSOR-RELATED"/>
    <property type="match status" value="1"/>
</dbReference>
<dbReference type="InterPro" id="IPR019316">
    <property type="entry name" value="G8_domain"/>
</dbReference>
<dbReference type="EMBL" id="JNBY01000071">
    <property type="protein sequence ID" value="KDN86495.1"/>
    <property type="molecule type" value="Genomic_DNA"/>
</dbReference>
<sequence>MLPPTIRSPCARSGGGHRGALGERAAPAAVGRTAADADLAGGRNGDRGRRGSGAAPVARRSGGGSRPATARRRRDGPSAPPRRPRRVRPAADPAPPPVDDNGRKWSDAKGWGGKPPGPGSAVRITDKVVLDTDARIGSLLIDTGGSLVFAKDRSLTLESGGNVEVRGTLALAPDQAHTHTLRFPDIDERRFRGGGTTVVDSDTGLWVTGQGYLRLDGAPRTAWVRAAADLKAGDTTLRLAAAPDGWQPGDELAVTPTARPTPSPSPPPTTW</sequence>